<dbReference type="Pfam" id="PF07282">
    <property type="entry name" value="Cas12f1-like_TNB"/>
    <property type="match status" value="1"/>
</dbReference>
<evidence type="ECO:0000256" key="4">
    <source>
        <dbReference type="ARBA" id="ARBA00023172"/>
    </source>
</evidence>
<keyword evidence="2" id="KW-0815">Transposition</keyword>
<dbReference type="NCBIfam" id="NF040570">
    <property type="entry name" value="guided_TnpB"/>
    <property type="match status" value="1"/>
</dbReference>
<dbReference type="EMBL" id="KF861858">
    <property type="protein sequence ID" value="AIA98804.1"/>
    <property type="molecule type" value="Genomic_DNA"/>
</dbReference>
<keyword evidence="4" id="KW-0233">DNA recombination</keyword>
<reference evidence="7" key="1">
    <citation type="journal article" date="2014" name="BMC Genomics">
        <title>A comprehensive analysis of Helicobacter pylori plasticity zones reveals that they are integrating conjugative elements with intermediate integration specificity.</title>
        <authorList>
            <person name="Fischer W."/>
            <person name="Breithaupt U."/>
            <person name="Kern B."/>
            <person name="Smith S.I."/>
            <person name="Spicher C."/>
            <person name="Haas R."/>
        </authorList>
    </citation>
    <scope>NUCLEOTIDE SEQUENCE</scope>
    <source>
        <strain evidence="7">175</strain>
    </source>
</reference>
<organism evidence="7">
    <name type="scientific">Helicobacter pylori</name>
    <name type="common">Campylobacter pylori</name>
    <dbReference type="NCBI Taxonomy" id="210"/>
    <lineage>
        <taxon>Bacteria</taxon>
        <taxon>Pseudomonadati</taxon>
        <taxon>Campylobacterota</taxon>
        <taxon>Epsilonproteobacteria</taxon>
        <taxon>Campylobacterales</taxon>
        <taxon>Helicobacteraceae</taxon>
        <taxon>Helicobacter</taxon>
    </lineage>
</organism>
<sequence length="413" mass="47054">MGKQMTLTERHIIRPTHPIFKRIKNFCHLSKNLYNYANFILREHYFAGFKLPTAYDLINRFVKESQRDYKALPAQSAQQVLMLLSQNWKSYLKALKAYKLKPSSFLARPKIPKFKPKDGVSIGVLTNQQTSFTKGRMTKIKFPKKANLKRLITKINPQTSRLKQVRLIPKTTCFIVEVVYEQTMHKLPQTHGIGIMGIDLGLNNFVTAIDNQSSPFIIKGGGVKSVNQWFNKLKAHYQAKAKTSSKCFWTKRLGKLALWRECKVNDFMHKASAYVVGHCLKKGISTIVIGKNDGWKQELKLGKRTNQSFTNIPYESFIEKLAYKCALVGITLHTTEESFTSKCDHLANEPMQHHEQYLGKRVKRGLFKSSIGKSLNADINGAIGILRKVFPDAVKTLRDSGVVFTPVKISLAF</sequence>
<evidence type="ECO:0000259" key="6">
    <source>
        <dbReference type="Pfam" id="PF07282"/>
    </source>
</evidence>
<dbReference type="GO" id="GO:0006310">
    <property type="term" value="P:DNA recombination"/>
    <property type="evidence" value="ECO:0007669"/>
    <property type="project" value="UniProtKB-KW"/>
</dbReference>
<accession>A0A060D030</accession>
<feature type="domain" description="Probable transposase IS891/IS1136/IS1341" evidence="5">
    <location>
        <begin position="187"/>
        <end position="292"/>
    </location>
</feature>
<keyword evidence="3" id="KW-0238">DNA-binding</keyword>
<dbReference type="NCBIfam" id="TIGR01766">
    <property type="entry name" value="IS200/IS605 family accessory protein TnpB-like domain"/>
    <property type="match status" value="1"/>
</dbReference>
<evidence type="ECO:0000256" key="1">
    <source>
        <dbReference type="ARBA" id="ARBA00008761"/>
    </source>
</evidence>
<evidence type="ECO:0000256" key="2">
    <source>
        <dbReference type="ARBA" id="ARBA00022578"/>
    </source>
</evidence>
<dbReference type="InterPro" id="IPR001959">
    <property type="entry name" value="Transposase"/>
</dbReference>
<dbReference type="Pfam" id="PF01385">
    <property type="entry name" value="OrfB_IS605"/>
    <property type="match status" value="1"/>
</dbReference>
<gene>
    <name evidence="7" type="ORF">175_ICEHptfs4b_14</name>
</gene>
<comment type="similarity">
    <text evidence="1">In the C-terminal section; belongs to the transposase 35 family.</text>
</comment>
<dbReference type="InterPro" id="IPR010095">
    <property type="entry name" value="Cas12f1-like_TNB"/>
</dbReference>
<evidence type="ECO:0000259" key="5">
    <source>
        <dbReference type="Pfam" id="PF01385"/>
    </source>
</evidence>
<dbReference type="GO" id="GO:0032196">
    <property type="term" value="P:transposition"/>
    <property type="evidence" value="ECO:0007669"/>
    <property type="project" value="UniProtKB-KW"/>
</dbReference>
<dbReference type="AlphaFoldDB" id="A0A060D030"/>
<name>A0A060D030_HELPX</name>
<dbReference type="GO" id="GO:0003677">
    <property type="term" value="F:DNA binding"/>
    <property type="evidence" value="ECO:0007669"/>
    <property type="project" value="UniProtKB-KW"/>
</dbReference>
<protein>
    <submittedName>
        <fullName evidence="7">Transposase</fullName>
    </submittedName>
</protein>
<feature type="domain" description="Cas12f1-like TNB" evidence="6">
    <location>
        <begin position="314"/>
        <end position="385"/>
    </location>
</feature>
<proteinExistence type="inferred from homology"/>
<evidence type="ECO:0000313" key="7">
    <source>
        <dbReference type="EMBL" id="AIA98804.1"/>
    </source>
</evidence>
<evidence type="ECO:0000256" key="3">
    <source>
        <dbReference type="ARBA" id="ARBA00023125"/>
    </source>
</evidence>